<dbReference type="InterPro" id="IPR012340">
    <property type="entry name" value="NA-bd_OB-fold"/>
</dbReference>
<comment type="subcellular location">
    <subcellularLocation>
        <location evidence="2 13">Cytoplasm</location>
    </subcellularLocation>
</comment>
<comment type="similarity">
    <text evidence="13">Belongs to the class-I aminoacyl-tRNA synthetase family. MetG type 2B subfamily.</text>
</comment>
<dbReference type="InterPro" id="IPR023457">
    <property type="entry name" value="Met-tRNA_synth_2"/>
</dbReference>
<dbReference type="CDD" id="cd00814">
    <property type="entry name" value="MetRS_core"/>
    <property type="match status" value="1"/>
</dbReference>
<comment type="subunit">
    <text evidence="3 13">Homodimer.</text>
</comment>
<dbReference type="SUPFAM" id="SSF50249">
    <property type="entry name" value="Nucleic acid-binding proteins"/>
    <property type="match status" value="1"/>
</dbReference>
<evidence type="ECO:0000256" key="11">
    <source>
        <dbReference type="ARBA" id="ARBA00023146"/>
    </source>
</evidence>
<dbReference type="FunFam" id="2.170.220.10:FF:000003">
    <property type="entry name" value="Methionine--tRNA ligase"/>
    <property type="match status" value="1"/>
</dbReference>
<gene>
    <name evidence="13 16" type="primary">metG</name>
    <name evidence="17" type="ORF">GCM10008021_17010</name>
    <name evidence="16" type="ORF">GCM10010914_19630</name>
</gene>
<dbReference type="FunFam" id="2.40.50.140:FF:000042">
    <property type="entry name" value="Methionine--tRNA ligase"/>
    <property type="match status" value="1"/>
</dbReference>
<dbReference type="GO" id="GO:0005737">
    <property type="term" value="C:cytoplasm"/>
    <property type="evidence" value="ECO:0007669"/>
    <property type="project" value="UniProtKB-SubCell"/>
</dbReference>
<keyword evidence="5 13" id="KW-0820">tRNA-binding</keyword>
<name>A0AAV4K4S9_9DEIO</name>
<dbReference type="SUPFAM" id="SSF47323">
    <property type="entry name" value="Anticodon-binding domain of a subclass of class I aminoacyl-tRNA synthetases"/>
    <property type="match status" value="1"/>
</dbReference>
<dbReference type="CDD" id="cd07957">
    <property type="entry name" value="Anticodon_Ia_Met"/>
    <property type="match status" value="1"/>
</dbReference>
<dbReference type="FunFam" id="1.10.730.10:FF:000026">
    <property type="entry name" value="Methionine--tRNA ligase"/>
    <property type="match status" value="1"/>
</dbReference>
<dbReference type="Proteomes" id="UP000630135">
    <property type="component" value="Unassembled WGS sequence"/>
</dbReference>
<evidence type="ECO:0000256" key="6">
    <source>
        <dbReference type="ARBA" id="ARBA00022598"/>
    </source>
</evidence>
<dbReference type="InterPro" id="IPR041872">
    <property type="entry name" value="Anticodon_Met"/>
</dbReference>
<keyword evidence="9 13" id="KW-0694">RNA-binding</keyword>
<evidence type="ECO:0000256" key="2">
    <source>
        <dbReference type="ARBA" id="ARBA00004496"/>
    </source>
</evidence>
<evidence type="ECO:0000256" key="13">
    <source>
        <dbReference type="HAMAP-Rule" id="MF_01228"/>
    </source>
</evidence>
<dbReference type="Gene3D" id="1.10.730.10">
    <property type="entry name" value="Isoleucyl-tRNA Synthetase, Domain 1"/>
    <property type="match status" value="1"/>
</dbReference>
<evidence type="ECO:0000313" key="16">
    <source>
        <dbReference type="EMBL" id="GGI85335.1"/>
    </source>
</evidence>
<keyword evidence="6 13" id="KW-0436">Ligase</keyword>
<dbReference type="EMBL" id="BMMA01000018">
    <property type="protein sequence ID" value="GGI85335.1"/>
    <property type="molecule type" value="Genomic_DNA"/>
</dbReference>
<comment type="catalytic activity">
    <reaction evidence="12 13">
        <text>tRNA(Met) + L-methionine + ATP = L-methionyl-tRNA(Met) + AMP + diphosphate</text>
        <dbReference type="Rhea" id="RHEA:13481"/>
        <dbReference type="Rhea" id="RHEA-COMP:9667"/>
        <dbReference type="Rhea" id="RHEA-COMP:9698"/>
        <dbReference type="ChEBI" id="CHEBI:30616"/>
        <dbReference type="ChEBI" id="CHEBI:33019"/>
        <dbReference type="ChEBI" id="CHEBI:57844"/>
        <dbReference type="ChEBI" id="CHEBI:78442"/>
        <dbReference type="ChEBI" id="CHEBI:78530"/>
        <dbReference type="ChEBI" id="CHEBI:456215"/>
        <dbReference type="EC" id="6.1.1.10"/>
    </reaction>
</comment>
<dbReference type="Gene3D" id="2.40.50.140">
    <property type="entry name" value="Nucleic acid-binding proteins"/>
    <property type="match status" value="1"/>
</dbReference>
<evidence type="ECO:0000256" key="7">
    <source>
        <dbReference type="ARBA" id="ARBA00022741"/>
    </source>
</evidence>
<dbReference type="EMBL" id="BMLZ01000019">
    <property type="protein sequence ID" value="GGP30050.1"/>
    <property type="molecule type" value="Genomic_DNA"/>
</dbReference>
<dbReference type="GO" id="GO:0004825">
    <property type="term" value="F:methionine-tRNA ligase activity"/>
    <property type="evidence" value="ECO:0007669"/>
    <property type="project" value="UniProtKB-UniRule"/>
</dbReference>
<dbReference type="GO" id="GO:0006431">
    <property type="term" value="P:methionyl-tRNA aminoacylation"/>
    <property type="evidence" value="ECO:0007669"/>
    <property type="project" value="UniProtKB-UniRule"/>
</dbReference>
<keyword evidence="10 13" id="KW-0648">Protein biosynthesis</keyword>
<accession>A0AAV4K4S9</accession>
<evidence type="ECO:0000256" key="1">
    <source>
        <dbReference type="ARBA" id="ARBA00003314"/>
    </source>
</evidence>
<dbReference type="GO" id="GO:0000049">
    <property type="term" value="F:tRNA binding"/>
    <property type="evidence" value="ECO:0007669"/>
    <property type="project" value="UniProtKB-UniRule"/>
</dbReference>
<feature type="region of interest" description="Disordered" evidence="14">
    <location>
        <begin position="1"/>
        <end position="27"/>
    </location>
</feature>
<dbReference type="InterPro" id="IPR009080">
    <property type="entry name" value="tRNAsynth_Ia_anticodon-bd"/>
</dbReference>
<evidence type="ECO:0000313" key="18">
    <source>
        <dbReference type="Proteomes" id="UP000630135"/>
    </source>
</evidence>
<comment type="function">
    <text evidence="1 13">Is required not only for elongation of protein synthesis but also for the initiation of all mRNA translation through initiator tRNA(fMet) aminoacylation.</text>
</comment>
<sequence length="695" mass="76225">MQNPPQNQESPQKQESQQNQAPQQNQASGNRGFFITAAIDYANGAPHIGHVYEKILTDALARYQRLAGRDVTFVMGTDEHGEKISKAAAKSGVTPQELVDDLSERAFQGLWKKLGISYDHFIRTTSPKHKKHVQDVLQRVYDAGDIYFAEYEGLYSVGAERYVTEKELVEGPDGVRRFPGDKDPPELRREANYFFNMQKYQPWLLNTLQRNPDLIQPAGYRNEVLEMLREDIGPLSISRPKARVPWGIELPWDTDHVTYVWFDALLSYLTPVVSQGQNPNVSGQVWHVIGKDILKPHAVFWPTMLRAAGLPMYRRLVVHSHILAEDGRKMGKSLGNAIDPEALVAAWPVDVIRYALLREASLGADSPFGEGVIVSRLNSDLANDLGNLLSRTVSMIQKYRGGALPAAGEPGERERDIEAAARALPGEVLRLVDELKINMAIDAAMGFVRDLNRYIAESAPWTLAKSPDTQARLDTVLYTAAEGLRVASVALEAVIPTKAKELREQLGLGRQSYPLAPAWGLTPAGTHVPGGPVLFPKPEPKAQDSAAAAATPQPQARKEKRTMTDAAPTDNTTPGKKPEAAAPAQQDGLISIDDFARIDLRIAEVVACEAVEKADKLLKLTVKLGDETRTVVSGIRKWYEPGALVGRKVVLVANLKPAKLRGIESQGMILAAEDDAGNLDLVGTGLDLPSGTKVR</sequence>
<dbReference type="PROSITE" id="PS50886">
    <property type="entry name" value="TRBD"/>
    <property type="match status" value="1"/>
</dbReference>
<dbReference type="AlphaFoldDB" id="A0AAV4K4S9"/>
<dbReference type="Gene3D" id="2.170.220.10">
    <property type="match status" value="1"/>
</dbReference>
<evidence type="ECO:0000313" key="17">
    <source>
        <dbReference type="EMBL" id="GGP30050.1"/>
    </source>
</evidence>
<evidence type="ECO:0000256" key="5">
    <source>
        <dbReference type="ARBA" id="ARBA00022555"/>
    </source>
</evidence>
<keyword evidence="11 13" id="KW-0030">Aminoacyl-tRNA synthetase</keyword>
<dbReference type="InterPro" id="IPR015413">
    <property type="entry name" value="Methionyl/Leucyl_tRNA_Synth"/>
</dbReference>
<evidence type="ECO:0000256" key="14">
    <source>
        <dbReference type="SAM" id="MobiDB-lite"/>
    </source>
</evidence>
<evidence type="ECO:0000313" key="19">
    <source>
        <dbReference type="Proteomes" id="UP000652720"/>
    </source>
</evidence>
<dbReference type="InterPro" id="IPR002547">
    <property type="entry name" value="tRNA-bd_dom"/>
</dbReference>
<dbReference type="PANTHER" id="PTHR43326">
    <property type="entry name" value="METHIONYL-TRNA SYNTHETASE"/>
    <property type="match status" value="1"/>
</dbReference>
<dbReference type="PANTHER" id="PTHR43326:SF1">
    <property type="entry name" value="METHIONINE--TRNA LIGASE, MITOCHONDRIAL"/>
    <property type="match status" value="1"/>
</dbReference>
<keyword evidence="4 13" id="KW-0963">Cytoplasm</keyword>
<keyword evidence="18" id="KW-1185">Reference proteome</keyword>
<proteinExistence type="inferred from homology"/>
<reference evidence="16" key="4">
    <citation type="submission" date="2023-08" db="EMBL/GenBank/DDBJ databases">
        <authorList>
            <person name="Sun Q."/>
            <person name="Zhou Y."/>
        </authorList>
    </citation>
    <scope>NUCLEOTIDE SEQUENCE</scope>
    <source>
        <strain evidence="17">CGMCC 1.8884</strain>
        <strain evidence="16">CGMCC 1.8885</strain>
    </source>
</reference>
<evidence type="ECO:0000256" key="12">
    <source>
        <dbReference type="ARBA" id="ARBA00047364"/>
    </source>
</evidence>
<evidence type="ECO:0000256" key="8">
    <source>
        <dbReference type="ARBA" id="ARBA00022840"/>
    </source>
</evidence>
<evidence type="ECO:0000256" key="3">
    <source>
        <dbReference type="ARBA" id="ARBA00011738"/>
    </source>
</evidence>
<dbReference type="Pfam" id="PF01588">
    <property type="entry name" value="tRNA_bind"/>
    <property type="match status" value="1"/>
</dbReference>
<dbReference type="EC" id="6.1.1.10" evidence="13"/>
<dbReference type="InterPro" id="IPR033911">
    <property type="entry name" value="MetRS_core"/>
</dbReference>
<dbReference type="InterPro" id="IPR004495">
    <property type="entry name" value="Met-tRNA-synth_bsu_C"/>
</dbReference>
<feature type="compositionally biased region" description="Low complexity" evidence="14">
    <location>
        <begin position="543"/>
        <end position="555"/>
    </location>
</feature>
<reference evidence="17" key="1">
    <citation type="journal article" date="2014" name="Int. J. Syst. Evol. Microbiol.">
        <title>Complete genome of a new Firmicutes species belonging to the dominant human colonic microbiota ('Ruminococcus bicirculans') reveals two chromosomes and a selective capacity to utilize plant glucans.</title>
        <authorList>
            <consortium name="NISC Comparative Sequencing Program"/>
            <person name="Wegmann U."/>
            <person name="Louis P."/>
            <person name="Goesmann A."/>
            <person name="Henrissat B."/>
            <person name="Duncan S.H."/>
            <person name="Flint H.J."/>
        </authorList>
    </citation>
    <scope>NUCLEOTIDE SEQUENCE</scope>
    <source>
        <strain evidence="17">CGMCC 1.8884</strain>
    </source>
</reference>
<dbReference type="PRINTS" id="PR01041">
    <property type="entry name" value="TRNASYNTHMET"/>
</dbReference>
<dbReference type="InterPro" id="IPR014729">
    <property type="entry name" value="Rossmann-like_a/b/a_fold"/>
</dbReference>
<keyword evidence="7 13" id="KW-0547">Nucleotide-binding</keyword>
<feature type="short sequence motif" description="'HIGH' region" evidence="13">
    <location>
        <begin position="40"/>
        <end position="50"/>
    </location>
</feature>
<reference evidence="16" key="2">
    <citation type="journal article" date="2014" name="Int. J. Syst. Evol. Microbiol.">
        <title>Complete genome sequence of Corynebacterium casei LMG S-19264T (=DSM 44701T), isolated from a smear-ripened cheese.</title>
        <authorList>
            <consortium name="US DOE Joint Genome Institute (JGI-PGF)"/>
            <person name="Walter F."/>
            <person name="Albersmeier A."/>
            <person name="Kalinowski J."/>
            <person name="Ruckert C."/>
        </authorList>
    </citation>
    <scope>NUCLEOTIDE SEQUENCE</scope>
    <source>
        <strain evidence="16">CGMCC 1.8885</strain>
    </source>
</reference>
<keyword evidence="8 13" id="KW-0067">ATP-binding</keyword>
<feature type="short sequence motif" description="'KMSKS' region" evidence="13">
    <location>
        <begin position="329"/>
        <end position="333"/>
    </location>
</feature>
<dbReference type="Pfam" id="PF09334">
    <property type="entry name" value="tRNA-synt_1g"/>
    <property type="match status" value="2"/>
</dbReference>
<dbReference type="Proteomes" id="UP000652720">
    <property type="component" value="Unassembled WGS sequence"/>
</dbReference>
<evidence type="ECO:0000256" key="9">
    <source>
        <dbReference type="ARBA" id="ARBA00022884"/>
    </source>
</evidence>
<organism evidence="16 19">
    <name type="scientific">Deinococcus wulumuqiensis</name>
    <dbReference type="NCBI Taxonomy" id="980427"/>
    <lineage>
        <taxon>Bacteria</taxon>
        <taxon>Thermotogati</taxon>
        <taxon>Deinococcota</taxon>
        <taxon>Deinococci</taxon>
        <taxon>Deinococcales</taxon>
        <taxon>Deinococcaceae</taxon>
        <taxon>Deinococcus</taxon>
    </lineage>
</organism>
<evidence type="ECO:0000256" key="10">
    <source>
        <dbReference type="ARBA" id="ARBA00022917"/>
    </source>
</evidence>
<feature type="domain" description="TRNA-binding" evidence="15">
    <location>
        <begin position="594"/>
        <end position="695"/>
    </location>
</feature>
<dbReference type="GO" id="GO:0005524">
    <property type="term" value="F:ATP binding"/>
    <property type="evidence" value="ECO:0007669"/>
    <property type="project" value="UniProtKB-UniRule"/>
</dbReference>
<dbReference type="SUPFAM" id="SSF52374">
    <property type="entry name" value="Nucleotidylyl transferase"/>
    <property type="match status" value="1"/>
</dbReference>
<dbReference type="Gene3D" id="3.40.50.620">
    <property type="entry name" value="HUPs"/>
    <property type="match status" value="1"/>
</dbReference>
<evidence type="ECO:0000259" key="15">
    <source>
        <dbReference type="PROSITE" id="PS50886"/>
    </source>
</evidence>
<dbReference type="NCBIfam" id="TIGR00399">
    <property type="entry name" value="metG_C_term"/>
    <property type="match status" value="1"/>
</dbReference>
<protein>
    <recommendedName>
        <fullName evidence="13">Methionine--tRNA ligase</fullName>
        <ecNumber evidence="13">6.1.1.10</ecNumber>
    </recommendedName>
    <alternativeName>
        <fullName evidence="13">Methionyl-tRNA synthetase</fullName>
        <shortName evidence="13">MetRS</shortName>
    </alternativeName>
</protein>
<dbReference type="CDD" id="cd02800">
    <property type="entry name" value="tRNA_bind_EcMetRS_like"/>
    <property type="match status" value="1"/>
</dbReference>
<dbReference type="HAMAP" id="MF_01228">
    <property type="entry name" value="Met_tRNA_synth_type2"/>
    <property type="match status" value="1"/>
</dbReference>
<comment type="caution">
    <text evidence="13">Lacks conserved residue(s) required for the propagation of feature annotation.</text>
</comment>
<reference evidence="18" key="3">
    <citation type="journal article" date="2019" name="Int. J. Syst. Evol. Microbiol.">
        <title>The Global Catalogue of Microorganisms (GCM) 10K type strain sequencing project: providing services to taxonomists for standard genome sequencing and annotation.</title>
        <authorList>
            <consortium name="The Broad Institute Genomics Platform"/>
            <consortium name="The Broad Institute Genome Sequencing Center for Infectious Disease"/>
            <person name="Wu L."/>
            <person name="Ma J."/>
        </authorList>
    </citation>
    <scope>NUCLEOTIDE SEQUENCE [LARGE SCALE GENOMIC DNA]</scope>
    <source>
        <strain evidence="18">CGMCC 1.8884</strain>
    </source>
</reference>
<comment type="caution">
    <text evidence="16">The sequence shown here is derived from an EMBL/GenBank/DDBJ whole genome shotgun (WGS) entry which is preliminary data.</text>
</comment>
<evidence type="ECO:0000256" key="4">
    <source>
        <dbReference type="ARBA" id="ARBA00022490"/>
    </source>
</evidence>
<feature type="region of interest" description="Disordered" evidence="14">
    <location>
        <begin position="529"/>
        <end position="586"/>
    </location>
</feature>
<dbReference type="NCBIfam" id="NF008900">
    <property type="entry name" value="PRK12267.1"/>
    <property type="match status" value="1"/>
</dbReference>